<evidence type="ECO:0000259" key="1">
    <source>
        <dbReference type="Pfam" id="PF00561"/>
    </source>
</evidence>
<keyword evidence="3" id="KW-1185">Reference proteome</keyword>
<feature type="domain" description="AB hydrolase-1" evidence="1">
    <location>
        <begin position="12"/>
        <end position="207"/>
    </location>
</feature>
<dbReference type="eggNOG" id="COG2267">
    <property type="taxonomic scope" value="Bacteria"/>
</dbReference>
<dbReference type="SUPFAM" id="SSF53474">
    <property type="entry name" value="alpha/beta-Hydrolases"/>
    <property type="match status" value="1"/>
</dbReference>
<name>A0A0A3I8Y0_9BACL</name>
<dbReference type="GO" id="GO:0016020">
    <property type="term" value="C:membrane"/>
    <property type="evidence" value="ECO:0007669"/>
    <property type="project" value="TreeGrafter"/>
</dbReference>
<dbReference type="PANTHER" id="PTHR43798">
    <property type="entry name" value="MONOACYLGLYCEROL LIPASE"/>
    <property type="match status" value="1"/>
</dbReference>
<dbReference type="GO" id="GO:0016787">
    <property type="term" value="F:hydrolase activity"/>
    <property type="evidence" value="ECO:0007669"/>
    <property type="project" value="UniProtKB-KW"/>
</dbReference>
<keyword evidence="2" id="KW-0378">Hydrolase</keyword>
<dbReference type="RefSeq" id="WP_036184861.1">
    <property type="nucleotide sequence ID" value="NZ_AVDA01000007.1"/>
</dbReference>
<proteinExistence type="predicted"/>
<organism evidence="2 3">
    <name type="scientific">Ureibacillus manganicus DSM 26584</name>
    <dbReference type="NCBI Taxonomy" id="1384049"/>
    <lineage>
        <taxon>Bacteria</taxon>
        <taxon>Bacillati</taxon>
        <taxon>Bacillota</taxon>
        <taxon>Bacilli</taxon>
        <taxon>Bacillales</taxon>
        <taxon>Caryophanaceae</taxon>
        <taxon>Ureibacillus</taxon>
    </lineage>
</organism>
<dbReference type="STRING" id="1384049.CD29_07750"/>
<sequence>MLNYTRQGEGEVLVLIHGFLGSVDVFKNVTEEFASRYDVIAVDLPGHHKSKIERVSYSVYDYAMAVADVLQRERVEDATWLGHSMGGYIVLAALEREVAKIKQAILAYSSDLSDTDEQIEKRSKQQKQILEDGVQGFVDEVISAFFSKNAQKATIEYAKQIAYKASPEGLTIALDSMKSRPNQHSFIEQTTTPILVIEGTEDKVVKPIETKNPNVMKVYTETGHLGMLEDPKSFITAVNKFMENV</sequence>
<evidence type="ECO:0000313" key="2">
    <source>
        <dbReference type="EMBL" id="KGR79228.1"/>
    </source>
</evidence>
<dbReference type="Gene3D" id="3.40.50.1820">
    <property type="entry name" value="alpha/beta hydrolase"/>
    <property type="match status" value="1"/>
</dbReference>
<dbReference type="Proteomes" id="UP000030416">
    <property type="component" value="Unassembled WGS sequence"/>
</dbReference>
<reference evidence="2 3" key="1">
    <citation type="submission" date="2014-02" db="EMBL/GenBank/DDBJ databases">
        <title>Draft genome sequence of Lysinibacillus manganicus DSM 26584T.</title>
        <authorList>
            <person name="Zhang F."/>
            <person name="Wang G."/>
            <person name="Zhang L."/>
        </authorList>
    </citation>
    <scope>NUCLEOTIDE SEQUENCE [LARGE SCALE GENOMIC DNA]</scope>
    <source>
        <strain evidence="2 3">DSM 26584</strain>
    </source>
</reference>
<dbReference type="InterPro" id="IPR029058">
    <property type="entry name" value="AB_hydrolase_fold"/>
</dbReference>
<dbReference type="PRINTS" id="PR00111">
    <property type="entry name" value="ABHYDROLASE"/>
</dbReference>
<dbReference type="PANTHER" id="PTHR43798:SF33">
    <property type="entry name" value="HYDROLASE, PUTATIVE (AFU_ORTHOLOGUE AFUA_2G14860)-RELATED"/>
    <property type="match status" value="1"/>
</dbReference>
<dbReference type="InterPro" id="IPR050266">
    <property type="entry name" value="AB_hydrolase_sf"/>
</dbReference>
<gene>
    <name evidence="2" type="ORF">CD29_07750</name>
</gene>
<dbReference type="OrthoDB" id="252464at2"/>
<protein>
    <submittedName>
        <fullName evidence="2">Hydrolase</fullName>
    </submittedName>
</protein>
<dbReference type="EMBL" id="JPVN01000007">
    <property type="protein sequence ID" value="KGR79228.1"/>
    <property type="molecule type" value="Genomic_DNA"/>
</dbReference>
<comment type="caution">
    <text evidence="2">The sequence shown here is derived from an EMBL/GenBank/DDBJ whole genome shotgun (WGS) entry which is preliminary data.</text>
</comment>
<dbReference type="Pfam" id="PF00561">
    <property type="entry name" value="Abhydrolase_1"/>
    <property type="match status" value="1"/>
</dbReference>
<accession>A0A0A3I8Y0</accession>
<dbReference type="InterPro" id="IPR000073">
    <property type="entry name" value="AB_hydrolase_1"/>
</dbReference>
<evidence type="ECO:0000313" key="3">
    <source>
        <dbReference type="Proteomes" id="UP000030416"/>
    </source>
</evidence>
<dbReference type="AlphaFoldDB" id="A0A0A3I8Y0"/>